<dbReference type="AlphaFoldDB" id="W4LA29"/>
<evidence type="ECO:0000313" key="4">
    <source>
        <dbReference type="EMBL" id="ETW94186.1"/>
    </source>
</evidence>
<evidence type="ECO:0000313" key="5">
    <source>
        <dbReference type="Proteomes" id="UP000019141"/>
    </source>
</evidence>
<evidence type="ECO:0000256" key="2">
    <source>
        <dbReference type="ARBA" id="ARBA00022801"/>
    </source>
</evidence>
<dbReference type="Gene3D" id="3.60.21.10">
    <property type="match status" value="1"/>
</dbReference>
<dbReference type="PANTHER" id="PTHR31302">
    <property type="entry name" value="TRANSMEMBRANE PROTEIN WITH METALLOPHOSPHOESTERASE DOMAIN-RELATED"/>
    <property type="match status" value="1"/>
</dbReference>
<dbReference type="GO" id="GO:0009245">
    <property type="term" value="P:lipid A biosynthetic process"/>
    <property type="evidence" value="ECO:0007669"/>
    <property type="project" value="TreeGrafter"/>
</dbReference>
<dbReference type="GO" id="GO:0016020">
    <property type="term" value="C:membrane"/>
    <property type="evidence" value="ECO:0007669"/>
    <property type="project" value="GOC"/>
</dbReference>
<dbReference type="GO" id="GO:0008758">
    <property type="term" value="F:UDP-2,3-diacylglucosamine hydrolase activity"/>
    <property type="evidence" value="ECO:0007669"/>
    <property type="project" value="TreeGrafter"/>
</dbReference>
<dbReference type="PANTHER" id="PTHR31302:SF31">
    <property type="entry name" value="PHOSPHODIESTERASE YAEI"/>
    <property type="match status" value="1"/>
</dbReference>
<protein>
    <recommendedName>
        <fullName evidence="3">Calcineurin-like phosphoesterase domain-containing protein</fullName>
    </recommendedName>
</protein>
<dbReference type="EMBL" id="AZHW01001107">
    <property type="protein sequence ID" value="ETW94186.1"/>
    <property type="molecule type" value="Genomic_DNA"/>
</dbReference>
<organism evidence="4 5">
    <name type="scientific">Entotheonella factor</name>
    <dbReference type="NCBI Taxonomy" id="1429438"/>
    <lineage>
        <taxon>Bacteria</taxon>
        <taxon>Pseudomonadati</taxon>
        <taxon>Nitrospinota/Tectimicrobiota group</taxon>
        <taxon>Candidatus Tectimicrobiota</taxon>
        <taxon>Candidatus Entotheonellia</taxon>
        <taxon>Candidatus Entotheonellales</taxon>
        <taxon>Candidatus Entotheonellaceae</taxon>
        <taxon>Candidatus Entotheonella</taxon>
    </lineage>
</organism>
<proteinExistence type="predicted"/>
<name>W4LA29_ENTF1</name>
<keyword evidence="2" id="KW-0378">Hydrolase</keyword>
<evidence type="ECO:0000259" key="3">
    <source>
        <dbReference type="Pfam" id="PF00149"/>
    </source>
</evidence>
<dbReference type="Pfam" id="PF00149">
    <property type="entry name" value="Metallophos"/>
    <property type="match status" value="1"/>
</dbReference>
<accession>W4LA29</accession>
<evidence type="ECO:0000256" key="1">
    <source>
        <dbReference type="ARBA" id="ARBA00022723"/>
    </source>
</evidence>
<gene>
    <name evidence="4" type="ORF">ETSY1_35975</name>
</gene>
<dbReference type="InterPro" id="IPR051158">
    <property type="entry name" value="Metallophosphoesterase_sf"/>
</dbReference>
<feature type="domain" description="Calcineurin-like phosphoesterase" evidence="3">
    <location>
        <begin position="80"/>
        <end position="240"/>
    </location>
</feature>
<reference evidence="4 5" key="1">
    <citation type="journal article" date="2014" name="Nature">
        <title>An environmental bacterial taxon with a large and distinct metabolic repertoire.</title>
        <authorList>
            <person name="Wilson M.C."/>
            <person name="Mori T."/>
            <person name="Ruckert C."/>
            <person name="Uria A.R."/>
            <person name="Helf M.J."/>
            <person name="Takada K."/>
            <person name="Gernert C."/>
            <person name="Steffens U.A."/>
            <person name="Heycke N."/>
            <person name="Schmitt S."/>
            <person name="Rinke C."/>
            <person name="Helfrich E.J."/>
            <person name="Brachmann A.O."/>
            <person name="Gurgui C."/>
            <person name="Wakimoto T."/>
            <person name="Kracht M."/>
            <person name="Crusemann M."/>
            <person name="Hentschel U."/>
            <person name="Abe I."/>
            <person name="Matsunaga S."/>
            <person name="Kalinowski J."/>
            <person name="Takeyama H."/>
            <person name="Piel J."/>
        </authorList>
    </citation>
    <scope>NUCLEOTIDE SEQUENCE [LARGE SCALE GENOMIC DNA]</scope>
    <source>
        <strain evidence="5">TSY1</strain>
    </source>
</reference>
<comment type="caution">
    <text evidence="4">The sequence shown here is derived from an EMBL/GenBank/DDBJ whole genome shotgun (WGS) entry which is preliminary data.</text>
</comment>
<dbReference type="InterPro" id="IPR029052">
    <property type="entry name" value="Metallo-depent_PP-like"/>
</dbReference>
<keyword evidence="1" id="KW-0479">Metal-binding</keyword>
<sequence length="311" mass="35469">MTRADLLLKRQHIEQGKLKNWSRHGRPQDHQDHPVRDWILWHGIKLLGLYARGEANVLNPVVRRVDMFFDNLPDAFDGFTMLHLSDLHIDALPGLADNLRARLHAFDVDLCVLTGDYRFRTQGSCQQVYTQMEHLLAGIQARYGIFGVLGNHDCFEMVAAFKRMGLHILLNESLEFQRDGQRIWLAGVDDPHYYGCADISLALADLPSNAFKLLLIHTPEMYAEAAQAGVDLYLCGHTHGGQICLPWIGPIETHATCPRRYARGQVATRPRSRRHERWLQRFRCSHSLFLSSGNWSDYPPSHGGLDPRHPA</sequence>
<dbReference type="GO" id="GO:0046872">
    <property type="term" value="F:metal ion binding"/>
    <property type="evidence" value="ECO:0007669"/>
    <property type="project" value="UniProtKB-KW"/>
</dbReference>
<dbReference type="HOGENOM" id="CLU_025443_3_0_7"/>
<dbReference type="SUPFAM" id="SSF56300">
    <property type="entry name" value="Metallo-dependent phosphatases"/>
    <property type="match status" value="1"/>
</dbReference>
<dbReference type="Proteomes" id="UP000019141">
    <property type="component" value="Unassembled WGS sequence"/>
</dbReference>
<keyword evidence="5" id="KW-1185">Reference proteome</keyword>
<dbReference type="InterPro" id="IPR004843">
    <property type="entry name" value="Calcineurin-like_PHP"/>
</dbReference>